<evidence type="ECO:0000256" key="3">
    <source>
        <dbReference type="PROSITE-ProRule" id="PRU00524"/>
    </source>
</evidence>
<dbReference type="EC" id="2.5.1.9" evidence="2"/>
<feature type="domain" description="Lumazine-binding" evidence="5">
    <location>
        <begin position="93"/>
        <end position="184"/>
    </location>
</feature>
<protein>
    <recommendedName>
        <fullName evidence="2">Riboflavin synthase</fullName>
        <ecNumber evidence="2">2.5.1.9</ecNumber>
    </recommendedName>
</protein>
<dbReference type="CDD" id="cd00402">
    <property type="entry name" value="Riboflavin_synthase_like"/>
    <property type="match status" value="1"/>
</dbReference>
<dbReference type="InterPro" id="IPR001783">
    <property type="entry name" value="Lumazine-bd"/>
</dbReference>
<dbReference type="STRING" id="1280514.AXFE_25680"/>
<proteinExistence type="predicted"/>
<dbReference type="PANTHER" id="PTHR21098:SF0">
    <property type="entry name" value="RIBOFLAVIN SYNTHASE"/>
    <property type="match status" value="1"/>
</dbReference>
<dbReference type="RefSeq" id="WP_052606272.1">
    <property type="nucleotide sequence ID" value="NZ_JXYS01000079.1"/>
</dbReference>
<gene>
    <name evidence="6" type="primary">ribE</name>
    <name evidence="6" type="ORF">AXFE_25680</name>
</gene>
<evidence type="ECO:0000256" key="1">
    <source>
        <dbReference type="ARBA" id="ARBA00022737"/>
    </source>
</evidence>
<dbReference type="GO" id="GO:0009231">
    <property type="term" value="P:riboflavin biosynthetic process"/>
    <property type="evidence" value="ECO:0007669"/>
    <property type="project" value="TreeGrafter"/>
</dbReference>
<feature type="domain" description="Cyclic nucleotide-binding" evidence="4">
    <location>
        <begin position="105"/>
        <end position="151"/>
    </location>
</feature>
<keyword evidence="1" id="KW-0677">Repeat</keyword>
<dbReference type="InterPro" id="IPR017938">
    <property type="entry name" value="Riboflavin_synthase-like_b-brl"/>
</dbReference>
<dbReference type="OrthoDB" id="9788537at2"/>
<dbReference type="PIRSF" id="PIRSF000498">
    <property type="entry name" value="Riboflavin_syn_A"/>
    <property type="match status" value="1"/>
</dbReference>
<dbReference type="PATRIC" id="fig|1280514.3.peg.3374"/>
<dbReference type="InterPro" id="IPR000595">
    <property type="entry name" value="cNMP-bd_dom"/>
</dbReference>
<evidence type="ECO:0000313" key="7">
    <source>
        <dbReference type="Proteomes" id="UP000032360"/>
    </source>
</evidence>
<accession>A0A0D8HF59</accession>
<comment type="caution">
    <text evidence="6">The sequence shown here is derived from an EMBL/GenBank/DDBJ whole genome shotgun (WGS) entry which is preliminary data.</text>
</comment>
<reference evidence="6 7" key="1">
    <citation type="submission" date="2015-01" db="EMBL/GenBank/DDBJ databases">
        <title>Draft genome of the acidophilic iron oxidizer Acidithrix ferrooxidans strain Py-F3.</title>
        <authorList>
            <person name="Poehlein A."/>
            <person name="Eisen S."/>
            <person name="Schloemann M."/>
            <person name="Johnson B.D."/>
            <person name="Daniel R."/>
            <person name="Muehling M."/>
        </authorList>
    </citation>
    <scope>NUCLEOTIDE SEQUENCE [LARGE SCALE GENOMIC DNA]</scope>
    <source>
        <strain evidence="6 7">Py-F3</strain>
    </source>
</reference>
<dbReference type="PROSITE" id="PS50042">
    <property type="entry name" value="CNMP_BINDING_3"/>
    <property type="match status" value="1"/>
</dbReference>
<dbReference type="SUPFAM" id="SSF63380">
    <property type="entry name" value="Riboflavin synthase domain-like"/>
    <property type="match status" value="2"/>
</dbReference>
<feature type="repeat" description="Lumazine-binding" evidence="3">
    <location>
        <begin position="1"/>
        <end position="92"/>
    </location>
</feature>
<dbReference type="Pfam" id="PF00677">
    <property type="entry name" value="Lum_binding"/>
    <property type="match status" value="2"/>
</dbReference>
<dbReference type="NCBIfam" id="TIGR00187">
    <property type="entry name" value="ribE"/>
    <property type="match status" value="1"/>
</dbReference>
<feature type="domain" description="Lumazine-binding" evidence="5">
    <location>
        <begin position="1"/>
        <end position="92"/>
    </location>
</feature>
<evidence type="ECO:0000256" key="2">
    <source>
        <dbReference type="NCBIfam" id="TIGR00187"/>
    </source>
</evidence>
<dbReference type="PROSITE" id="PS51177">
    <property type="entry name" value="LUMAZINE_BIND"/>
    <property type="match status" value="2"/>
</dbReference>
<feature type="repeat" description="Lumazine-binding" evidence="3">
    <location>
        <begin position="93"/>
        <end position="184"/>
    </location>
</feature>
<dbReference type="InterPro" id="IPR026017">
    <property type="entry name" value="Lumazine-bd_dom"/>
</dbReference>
<dbReference type="Gene3D" id="2.40.30.20">
    <property type="match status" value="2"/>
</dbReference>
<dbReference type="AlphaFoldDB" id="A0A0D8HF59"/>
<dbReference type="InterPro" id="IPR023366">
    <property type="entry name" value="ATP_synth_asu-like_sf"/>
</dbReference>
<evidence type="ECO:0000259" key="4">
    <source>
        <dbReference type="PROSITE" id="PS50042"/>
    </source>
</evidence>
<evidence type="ECO:0000259" key="5">
    <source>
        <dbReference type="PROSITE" id="PS51177"/>
    </source>
</evidence>
<keyword evidence="7" id="KW-1185">Reference proteome</keyword>
<dbReference type="EMBL" id="JXYS01000079">
    <property type="protein sequence ID" value="KJF16600.1"/>
    <property type="molecule type" value="Genomic_DNA"/>
</dbReference>
<keyword evidence="6" id="KW-0808">Transferase</keyword>
<dbReference type="GO" id="GO:0004746">
    <property type="term" value="F:riboflavin synthase activity"/>
    <property type="evidence" value="ECO:0007669"/>
    <property type="project" value="UniProtKB-UniRule"/>
</dbReference>
<name>A0A0D8HF59_9ACTN</name>
<dbReference type="Proteomes" id="UP000032360">
    <property type="component" value="Unassembled WGS sequence"/>
</dbReference>
<sequence>MFTGLVQSIGSVVGIDSSRYIFQWLNRGKGFEIGESISVDGCCLTVVDFSDETFSTDVVCETQSRTKVLTYTLETRVNLEAAMLASDSIGGHFVLGHIDSTAKVLSAGERFRIEISPSDALYVVEKGSIAIDGVSLTVAGNGEDWVEVALIPHTLLVTTLGDRAPGDLVNIEFDVLAKHVSRIASAQFSAVR</sequence>
<dbReference type="NCBIfam" id="NF006767">
    <property type="entry name" value="PRK09289.1"/>
    <property type="match status" value="1"/>
</dbReference>
<organism evidence="6 7">
    <name type="scientific">Acidithrix ferrooxidans</name>
    <dbReference type="NCBI Taxonomy" id="1280514"/>
    <lineage>
        <taxon>Bacteria</taxon>
        <taxon>Bacillati</taxon>
        <taxon>Actinomycetota</taxon>
        <taxon>Acidimicrobiia</taxon>
        <taxon>Acidimicrobiales</taxon>
        <taxon>Acidimicrobiaceae</taxon>
        <taxon>Acidithrix</taxon>
    </lineage>
</organism>
<dbReference type="PANTHER" id="PTHR21098">
    <property type="entry name" value="RIBOFLAVIN SYNTHASE ALPHA CHAIN"/>
    <property type="match status" value="1"/>
</dbReference>
<evidence type="ECO:0000313" key="6">
    <source>
        <dbReference type="EMBL" id="KJF16600.1"/>
    </source>
</evidence>